<protein>
    <submittedName>
        <fullName evidence="1">Uncharacterized protein</fullName>
    </submittedName>
</protein>
<reference evidence="1" key="1">
    <citation type="submission" date="2018-11" db="EMBL/GenBank/DDBJ databases">
        <title>The sequence and de novo assembly of Larimichthys crocea genome using PacBio and Hi-C technologies.</title>
        <authorList>
            <person name="Xu P."/>
            <person name="Chen B."/>
            <person name="Zhou Z."/>
            <person name="Ke Q."/>
            <person name="Wu Y."/>
            <person name="Bai H."/>
            <person name="Pu F."/>
        </authorList>
    </citation>
    <scope>NUCLEOTIDE SEQUENCE</scope>
    <source>
        <tissue evidence="1">Muscle</tissue>
    </source>
</reference>
<sequence>MNFITYLVSLGLIAAVCSNPISCPADCEETDHFQQAEFRHVSDLEDSSVAPWRLVNESKEGREPFHIWKAECRDGCKIPNMPNMVPKTIVVEISVYQRLHQAHPNNTRWCKCPYELAVGLYKERCFPSLLHKNQELDWPDLNPIQHLLDELIKLEVTNVLVAAGGARNTQRSGFFIRVMRSLFPVGHPSLRFVGDHLYTPVNMQNDAGEFVDLYVPRKCSASNRIIGAKDHASIQINIAEVDKVTGRFNGQFKTYAICGAIRRMGESDDSILRLAKNDSVVAKNF</sequence>
<evidence type="ECO:0000313" key="1">
    <source>
        <dbReference type="EMBL" id="TMS16199.1"/>
    </source>
</evidence>
<evidence type="ECO:0000313" key="2">
    <source>
        <dbReference type="Proteomes" id="UP000793456"/>
    </source>
</evidence>
<dbReference type="EMBL" id="CM011681">
    <property type="protein sequence ID" value="TMS16199.1"/>
    <property type="molecule type" value="Genomic_DNA"/>
</dbReference>
<dbReference type="Proteomes" id="UP000793456">
    <property type="component" value="Chromosome VIII"/>
</dbReference>
<comment type="caution">
    <text evidence="1">The sequence shown here is derived from an EMBL/GenBank/DDBJ whole genome shotgun (WGS) entry which is preliminary data.</text>
</comment>
<name>A0ACD3R9R7_LARCR</name>
<accession>A0ACD3R9R7</accession>
<keyword evidence="2" id="KW-1185">Reference proteome</keyword>
<gene>
    <name evidence="1" type="ORF">E3U43_013492</name>
</gene>
<organism evidence="1 2">
    <name type="scientific">Larimichthys crocea</name>
    <name type="common">Large yellow croaker</name>
    <name type="synonym">Pseudosciaena crocea</name>
    <dbReference type="NCBI Taxonomy" id="215358"/>
    <lineage>
        <taxon>Eukaryota</taxon>
        <taxon>Metazoa</taxon>
        <taxon>Chordata</taxon>
        <taxon>Craniata</taxon>
        <taxon>Vertebrata</taxon>
        <taxon>Euteleostomi</taxon>
        <taxon>Actinopterygii</taxon>
        <taxon>Neopterygii</taxon>
        <taxon>Teleostei</taxon>
        <taxon>Neoteleostei</taxon>
        <taxon>Acanthomorphata</taxon>
        <taxon>Eupercaria</taxon>
        <taxon>Sciaenidae</taxon>
        <taxon>Larimichthys</taxon>
    </lineage>
</organism>
<proteinExistence type="predicted"/>